<feature type="region of interest" description="Disordered" evidence="1">
    <location>
        <begin position="108"/>
        <end position="177"/>
    </location>
</feature>
<evidence type="ECO:0000313" key="2">
    <source>
        <dbReference type="EMBL" id="PAV73854.1"/>
    </source>
</evidence>
<gene>
    <name evidence="2" type="ORF">WR25_00873</name>
</gene>
<feature type="compositionally biased region" description="Basic residues" evidence="1">
    <location>
        <begin position="114"/>
        <end position="130"/>
    </location>
</feature>
<evidence type="ECO:0000313" key="3">
    <source>
        <dbReference type="Proteomes" id="UP000218231"/>
    </source>
</evidence>
<feature type="region of interest" description="Disordered" evidence="1">
    <location>
        <begin position="242"/>
        <end position="285"/>
    </location>
</feature>
<dbReference type="AlphaFoldDB" id="A0A2A2KIN5"/>
<dbReference type="EMBL" id="LIAE01008466">
    <property type="protein sequence ID" value="PAV73854.1"/>
    <property type="molecule type" value="Genomic_DNA"/>
</dbReference>
<comment type="caution">
    <text evidence="2">The sequence shown here is derived from an EMBL/GenBank/DDBJ whole genome shotgun (WGS) entry which is preliminary data.</text>
</comment>
<name>A0A2A2KIN5_9BILA</name>
<reference evidence="2 3" key="1">
    <citation type="journal article" date="2017" name="Curr. Biol.">
        <title>Genome architecture and evolution of a unichromosomal asexual nematode.</title>
        <authorList>
            <person name="Fradin H."/>
            <person name="Zegar C."/>
            <person name="Gutwein M."/>
            <person name="Lucas J."/>
            <person name="Kovtun M."/>
            <person name="Corcoran D."/>
            <person name="Baugh L.R."/>
            <person name="Kiontke K."/>
            <person name="Gunsalus K."/>
            <person name="Fitch D.H."/>
            <person name="Piano F."/>
        </authorList>
    </citation>
    <scope>NUCLEOTIDE SEQUENCE [LARGE SCALE GENOMIC DNA]</scope>
    <source>
        <strain evidence="2">PF1309</strain>
    </source>
</reference>
<protein>
    <submittedName>
        <fullName evidence="2">Uncharacterized protein</fullName>
    </submittedName>
</protein>
<feature type="compositionally biased region" description="Basic and acidic residues" evidence="1">
    <location>
        <begin position="147"/>
        <end position="158"/>
    </location>
</feature>
<sequence length="337" mass="38380">MAQRQLAVIGESCGGGGGDDPVGGGDEFHCRAIERVRRHRPPADRPLPLSRRVGGDEAIEQVARTGERQRLAGIRPILQPDEGARRLAVGRHPAERLIFRDRARRVEPPESRLQHLHRQHAQRLRGRQRRLPQVAHPATRRAIAIEAPRRRDRGEAPHGRIRRRRGRHRAAQAVSDQHRRRIELLDQRQQQRFDMAGHVHVPVRRRRHAPVDQRDAKALCRQPAHQRYFAQIENCGRIDQGRHAHHHPPAPAIITQRRPSRGRERRHGRRSCGPGRPLIGGQPGERGGHPLGICCGFAAQHVEEQGQRPRTVLRCGKLRRSMRFDHGHNTGTGRGRV</sequence>
<proteinExistence type="predicted"/>
<accession>A0A2A2KIN5</accession>
<organism evidence="2 3">
    <name type="scientific">Diploscapter pachys</name>
    <dbReference type="NCBI Taxonomy" id="2018661"/>
    <lineage>
        <taxon>Eukaryota</taxon>
        <taxon>Metazoa</taxon>
        <taxon>Ecdysozoa</taxon>
        <taxon>Nematoda</taxon>
        <taxon>Chromadorea</taxon>
        <taxon>Rhabditida</taxon>
        <taxon>Rhabditina</taxon>
        <taxon>Rhabditomorpha</taxon>
        <taxon>Rhabditoidea</taxon>
        <taxon>Rhabditidae</taxon>
        <taxon>Diploscapter</taxon>
    </lineage>
</organism>
<feature type="compositionally biased region" description="Basic residues" evidence="1">
    <location>
        <begin position="159"/>
        <end position="170"/>
    </location>
</feature>
<feature type="compositionally biased region" description="Basic residues" evidence="1">
    <location>
        <begin position="258"/>
        <end position="270"/>
    </location>
</feature>
<evidence type="ECO:0000256" key="1">
    <source>
        <dbReference type="SAM" id="MobiDB-lite"/>
    </source>
</evidence>
<keyword evidence="3" id="KW-1185">Reference proteome</keyword>
<dbReference type="Proteomes" id="UP000218231">
    <property type="component" value="Unassembled WGS sequence"/>
</dbReference>